<keyword evidence="6" id="KW-0479">Metal-binding</keyword>
<keyword evidence="9" id="KW-0718">Serine biosynthesis</keyword>
<evidence type="ECO:0000256" key="8">
    <source>
        <dbReference type="ARBA" id="ARBA00022842"/>
    </source>
</evidence>
<dbReference type="InterPro" id="IPR023214">
    <property type="entry name" value="HAD_sf"/>
</dbReference>
<dbReference type="InterPro" id="IPR050582">
    <property type="entry name" value="HAD-like_SerB"/>
</dbReference>
<dbReference type="GO" id="GO:0005737">
    <property type="term" value="C:cytoplasm"/>
    <property type="evidence" value="ECO:0007669"/>
    <property type="project" value="TreeGrafter"/>
</dbReference>
<dbReference type="PANTHER" id="PTHR43344">
    <property type="entry name" value="PHOSPHOSERINE PHOSPHATASE"/>
    <property type="match status" value="1"/>
</dbReference>
<dbReference type="EMBL" id="CP013200">
    <property type="protein sequence ID" value="ALO66961.1"/>
    <property type="molecule type" value="Genomic_DNA"/>
</dbReference>
<dbReference type="GO" id="GO:0036424">
    <property type="term" value="F:L-phosphoserine phosphatase activity"/>
    <property type="evidence" value="ECO:0007669"/>
    <property type="project" value="InterPro"/>
</dbReference>
<dbReference type="GO" id="GO:0000287">
    <property type="term" value="F:magnesium ion binding"/>
    <property type="evidence" value="ECO:0007669"/>
    <property type="project" value="TreeGrafter"/>
</dbReference>
<dbReference type="OrthoDB" id="9792539at2"/>
<gene>
    <name evidence="14" type="ORF">AS189_11235</name>
</gene>
<accession>A0A0S2M030</accession>
<comment type="catalytic activity">
    <reaction evidence="12">
        <text>O-phospho-D-serine + H2O = D-serine + phosphate</text>
        <dbReference type="Rhea" id="RHEA:24873"/>
        <dbReference type="ChEBI" id="CHEBI:15377"/>
        <dbReference type="ChEBI" id="CHEBI:35247"/>
        <dbReference type="ChEBI" id="CHEBI:43474"/>
        <dbReference type="ChEBI" id="CHEBI:58680"/>
        <dbReference type="EC" id="3.1.3.3"/>
    </reaction>
</comment>
<dbReference type="SFLD" id="SFLDG01137">
    <property type="entry name" value="C1.6.1:_Phosphoserine_Phosphat"/>
    <property type="match status" value="1"/>
</dbReference>
<dbReference type="SUPFAM" id="SSF56784">
    <property type="entry name" value="HAD-like"/>
    <property type="match status" value="1"/>
</dbReference>
<evidence type="ECO:0000256" key="11">
    <source>
        <dbReference type="ARBA" id="ARBA00048138"/>
    </source>
</evidence>
<keyword evidence="7" id="KW-0378">Hydrolase</keyword>
<dbReference type="InterPro" id="IPR004469">
    <property type="entry name" value="PSP"/>
</dbReference>
<proteinExistence type="inferred from homology"/>
<evidence type="ECO:0000256" key="3">
    <source>
        <dbReference type="ARBA" id="ARBA00009184"/>
    </source>
</evidence>
<evidence type="ECO:0000256" key="10">
    <source>
        <dbReference type="ARBA" id="ARBA00031693"/>
    </source>
</evidence>
<dbReference type="SFLD" id="SFLDS00003">
    <property type="entry name" value="Haloacid_Dehalogenase"/>
    <property type="match status" value="1"/>
</dbReference>
<reference evidence="14 15" key="2">
    <citation type="journal article" date="2016" name="J. Biotechnol.">
        <title>Complete genome sequence of Arthrobacter alpinus ERGS4:06, a yellow pigmented bacterium tolerant to cold and radiations isolated from Sikkim Himalaya.</title>
        <authorList>
            <person name="Kumar R."/>
            <person name="Singh D."/>
            <person name="Swarnkar M.K."/>
            <person name="Singh A.K."/>
            <person name="Kumar S."/>
        </authorList>
    </citation>
    <scope>NUCLEOTIDE SEQUENCE [LARGE SCALE GENOMIC DNA]</scope>
    <source>
        <strain evidence="14 15">ERGS4:06</strain>
    </source>
</reference>
<evidence type="ECO:0000313" key="15">
    <source>
        <dbReference type="Proteomes" id="UP000059574"/>
    </source>
</evidence>
<dbReference type="UniPathway" id="UPA00135">
    <property type="reaction ID" value="UER00198"/>
</dbReference>
<dbReference type="Proteomes" id="UP000059574">
    <property type="component" value="Chromosome"/>
</dbReference>
<evidence type="ECO:0000256" key="7">
    <source>
        <dbReference type="ARBA" id="ARBA00022801"/>
    </source>
</evidence>
<comment type="catalytic activity">
    <reaction evidence="11">
        <text>O-phospho-L-serine + H2O = L-serine + phosphate</text>
        <dbReference type="Rhea" id="RHEA:21208"/>
        <dbReference type="ChEBI" id="CHEBI:15377"/>
        <dbReference type="ChEBI" id="CHEBI:33384"/>
        <dbReference type="ChEBI" id="CHEBI:43474"/>
        <dbReference type="ChEBI" id="CHEBI:57524"/>
        <dbReference type="EC" id="3.1.3.3"/>
    </reaction>
</comment>
<name>A0A0S2M030_9MICC</name>
<evidence type="ECO:0000256" key="13">
    <source>
        <dbReference type="PIRSR" id="PIRSR604469-1"/>
    </source>
</evidence>
<evidence type="ECO:0000256" key="12">
    <source>
        <dbReference type="ARBA" id="ARBA00048523"/>
    </source>
</evidence>
<dbReference type="AlphaFoldDB" id="A0A0S2M030"/>
<dbReference type="Gene3D" id="3.40.50.1000">
    <property type="entry name" value="HAD superfamily/HAD-like"/>
    <property type="match status" value="1"/>
</dbReference>
<evidence type="ECO:0000256" key="5">
    <source>
        <dbReference type="ARBA" id="ARBA00022605"/>
    </source>
</evidence>
<sequence>MPSTFTAVSYGQTLSPAALDKVRSVLTAHGYRIASERTESHPGFDAAVLELGSLEPSGTSDAQAAARIARLRADLGEAAQEGVCTAIVPDTLREAERKFIIMDVDSTLIQQEVIELLAAYAGTEAEVAKVTEAAMRGELDFAQSLHHRVATLAGLPESVLSEVGAKIKMSVGAERLVATAKAAGHVVCAVSGGFSQILSPLAERLGLDHALANDLEIVDGHLTGKVSGAVVDRAVKAVQLRTWCAEAGIAETATMAIGDGANDLDMMAAATLGVAFNAKPAVRAAADAQINIPNLDVALVLANI</sequence>
<dbReference type="GO" id="GO:0006564">
    <property type="term" value="P:L-serine biosynthetic process"/>
    <property type="evidence" value="ECO:0007669"/>
    <property type="project" value="UniProtKB-KW"/>
</dbReference>
<feature type="active site" description="Proton donor" evidence="13">
    <location>
        <position position="105"/>
    </location>
</feature>
<dbReference type="SFLD" id="SFLDF00029">
    <property type="entry name" value="phosphoserine_phosphatase"/>
    <property type="match status" value="1"/>
</dbReference>
<dbReference type="EC" id="3.1.3.3" evidence="4"/>
<evidence type="ECO:0000256" key="6">
    <source>
        <dbReference type="ARBA" id="ARBA00022723"/>
    </source>
</evidence>
<dbReference type="SFLD" id="SFLDG01136">
    <property type="entry name" value="C1.6:_Phosphoserine_Phosphatas"/>
    <property type="match status" value="1"/>
</dbReference>
<evidence type="ECO:0000256" key="2">
    <source>
        <dbReference type="ARBA" id="ARBA00005135"/>
    </source>
</evidence>
<dbReference type="InterPro" id="IPR036412">
    <property type="entry name" value="HAD-like_sf"/>
</dbReference>
<reference evidence="15" key="1">
    <citation type="submission" date="2015-11" db="EMBL/GenBank/DDBJ databases">
        <authorList>
            <person name="Kumar R."/>
            <person name="Singh D."/>
            <person name="Swarnkar M.K."/>
            <person name="Singh A.K."/>
            <person name="Kumar S."/>
        </authorList>
    </citation>
    <scope>NUCLEOTIDE SEQUENCE [LARGE SCALE GENOMIC DNA]</scope>
    <source>
        <strain evidence="15">ERGS4:06</strain>
    </source>
</reference>
<keyword evidence="5" id="KW-0028">Amino-acid biosynthesis</keyword>
<evidence type="ECO:0000256" key="4">
    <source>
        <dbReference type="ARBA" id="ARBA00012640"/>
    </source>
</evidence>
<organism evidence="14 15">
    <name type="scientific">Arthrobacter alpinus</name>
    <dbReference type="NCBI Taxonomy" id="656366"/>
    <lineage>
        <taxon>Bacteria</taxon>
        <taxon>Bacillati</taxon>
        <taxon>Actinomycetota</taxon>
        <taxon>Actinomycetes</taxon>
        <taxon>Micrococcales</taxon>
        <taxon>Micrococcaceae</taxon>
        <taxon>Arthrobacter</taxon>
    </lineage>
</organism>
<evidence type="ECO:0000313" key="14">
    <source>
        <dbReference type="EMBL" id="ALO66961.1"/>
    </source>
</evidence>
<evidence type="ECO:0000256" key="1">
    <source>
        <dbReference type="ARBA" id="ARBA00001946"/>
    </source>
</evidence>
<dbReference type="NCBIfam" id="TIGR01488">
    <property type="entry name" value="HAD-SF-IB"/>
    <property type="match status" value="1"/>
</dbReference>
<dbReference type="NCBIfam" id="TIGR00338">
    <property type="entry name" value="serB"/>
    <property type="match status" value="1"/>
</dbReference>
<feature type="active site" description="Nucleophile" evidence="13">
    <location>
        <position position="103"/>
    </location>
</feature>
<comment type="pathway">
    <text evidence="2">Amino-acid biosynthesis; L-serine biosynthesis; L-serine from 3-phospho-D-glycerate: step 3/3.</text>
</comment>
<dbReference type="PANTHER" id="PTHR43344:SF2">
    <property type="entry name" value="PHOSPHOSERINE PHOSPHATASE"/>
    <property type="match status" value="1"/>
</dbReference>
<dbReference type="RefSeq" id="WP_062288780.1">
    <property type="nucleotide sequence ID" value="NZ_CP013200.1"/>
</dbReference>
<comment type="cofactor">
    <cofactor evidence="1">
        <name>Mg(2+)</name>
        <dbReference type="ChEBI" id="CHEBI:18420"/>
    </cofactor>
</comment>
<keyword evidence="8" id="KW-0460">Magnesium</keyword>
<comment type="similarity">
    <text evidence="3">Belongs to the HAD-like hydrolase superfamily. SerB family.</text>
</comment>
<dbReference type="Pfam" id="PF12710">
    <property type="entry name" value="HAD"/>
    <property type="match status" value="1"/>
</dbReference>
<protein>
    <recommendedName>
        <fullName evidence="4">phosphoserine phosphatase</fullName>
        <ecNumber evidence="4">3.1.3.3</ecNumber>
    </recommendedName>
    <alternativeName>
        <fullName evidence="10">O-phosphoserine phosphohydrolase</fullName>
    </alternativeName>
</protein>
<evidence type="ECO:0000256" key="9">
    <source>
        <dbReference type="ARBA" id="ARBA00023299"/>
    </source>
</evidence>